<dbReference type="InterPro" id="IPR027632">
    <property type="entry name" value="Lant_2_A2"/>
</dbReference>
<comment type="caution">
    <text evidence="1">The sequence shown here is derived from an EMBL/GenBank/DDBJ whole genome shotgun (WGS) entry which is preliminary data.</text>
</comment>
<evidence type="ECO:0000313" key="2">
    <source>
        <dbReference type="Proteomes" id="UP000012589"/>
    </source>
</evidence>
<name>N2ACK7_9FIRM</name>
<dbReference type="Proteomes" id="UP000012589">
    <property type="component" value="Unassembled WGS sequence"/>
</dbReference>
<dbReference type="GO" id="GO:0050830">
    <property type="term" value="P:defense response to Gram-positive bacterium"/>
    <property type="evidence" value="ECO:0007669"/>
    <property type="project" value="InterPro"/>
</dbReference>
<keyword evidence="2" id="KW-1185">Reference proteome</keyword>
<evidence type="ECO:0000313" key="1">
    <source>
        <dbReference type="EMBL" id="EMZ23840.1"/>
    </source>
</evidence>
<protein>
    <submittedName>
        <fullName evidence="1">Type 2 lantibiotic</fullName>
    </submittedName>
</protein>
<proteinExistence type="predicted"/>
<accession>N2ACK7</accession>
<dbReference type="HOGENOM" id="CLU_2915637_0_0_9"/>
<dbReference type="NCBIfam" id="TIGR03893">
    <property type="entry name" value="lant_SP_1948"/>
    <property type="match status" value="1"/>
</dbReference>
<gene>
    <name evidence="1" type="ORF">C823_03467</name>
</gene>
<dbReference type="EMBL" id="AQFT01000101">
    <property type="protein sequence ID" value="EMZ23840.1"/>
    <property type="molecule type" value="Genomic_DNA"/>
</dbReference>
<dbReference type="AlphaFoldDB" id="N2ACK7"/>
<sequence>MDNEKKSQLQEESSDMDILGKKFEDLTQEEMKKIQGSGDVSPEDIGAFTTILTSKNPYNCK</sequence>
<organism evidence="1 2">
    <name type="scientific">Eubacterium plexicaudatum ASF492</name>
    <dbReference type="NCBI Taxonomy" id="1235802"/>
    <lineage>
        <taxon>Bacteria</taxon>
        <taxon>Bacillati</taxon>
        <taxon>Bacillota</taxon>
        <taxon>Clostridia</taxon>
        <taxon>Eubacteriales</taxon>
        <taxon>Eubacteriaceae</taxon>
        <taxon>Eubacterium</taxon>
    </lineage>
</organism>
<dbReference type="Pfam" id="PF16934">
    <property type="entry name" value="Mersacidin"/>
    <property type="match status" value="1"/>
</dbReference>
<reference evidence="1 2" key="1">
    <citation type="journal article" date="2014" name="Genome Announc.">
        <title>Draft genome sequences of the altered schaedler flora, a defined bacterial community from gnotobiotic mice.</title>
        <authorList>
            <person name="Wannemuehler M.J."/>
            <person name="Overstreet A.M."/>
            <person name="Ward D.V."/>
            <person name="Phillips G.J."/>
        </authorList>
    </citation>
    <scope>NUCLEOTIDE SEQUENCE [LARGE SCALE GENOMIC DNA]</scope>
    <source>
        <strain evidence="1 2">ASF492</strain>
    </source>
</reference>
<dbReference type="PATRIC" id="fig|1235802.3.peg.3650"/>